<feature type="transmembrane region" description="Helical" evidence="5">
    <location>
        <begin position="63"/>
        <end position="84"/>
    </location>
</feature>
<feature type="transmembrane region" description="Helical" evidence="5">
    <location>
        <begin position="90"/>
        <end position="112"/>
    </location>
</feature>
<evidence type="ECO:0000256" key="4">
    <source>
        <dbReference type="ARBA" id="ARBA00023136"/>
    </source>
</evidence>
<feature type="transmembrane region" description="Helical" evidence="5">
    <location>
        <begin position="214"/>
        <end position="235"/>
    </location>
</feature>
<comment type="caution">
    <text evidence="7">The sequence shown here is derived from an EMBL/GenBank/DDBJ whole genome shotgun (WGS) entry which is preliminary data.</text>
</comment>
<evidence type="ECO:0000256" key="1">
    <source>
        <dbReference type="ARBA" id="ARBA00004141"/>
    </source>
</evidence>
<keyword evidence="3 5" id="KW-1133">Transmembrane helix</keyword>
<feature type="domain" description="EamA" evidence="6">
    <location>
        <begin position="154"/>
        <end position="236"/>
    </location>
</feature>
<dbReference type="EMBL" id="PPFX01000024">
    <property type="protein sequence ID" value="PNU19749.1"/>
    <property type="molecule type" value="Genomic_DNA"/>
</dbReference>
<dbReference type="PANTHER" id="PTHR32322:SF9">
    <property type="entry name" value="AMINO-ACID METABOLITE EFFLUX PUMP-RELATED"/>
    <property type="match status" value="1"/>
</dbReference>
<feature type="transmembrane region" description="Helical" evidence="5">
    <location>
        <begin position="33"/>
        <end position="51"/>
    </location>
</feature>
<evidence type="ECO:0000256" key="3">
    <source>
        <dbReference type="ARBA" id="ARBA00022989"/>
    </source>
</evidence>
<feature type="transmembrane region" description="Helical" evidence="5">
    <location>
        <begin position="124"/>
        <end position="143"/>
    </location>
</feature>
<evidence type="ECO:0000259" key="6">
    <source>
        <dbReference type="Pfam" id="PF00892"/>
    </source>
</evidence>
<dbReference type="InterPro" id="IPR050638">
    <property type="entry name" value="AA-Vitamin_Transporters"/>
</dbReference>
<dbReference type="Pfam" id="PF00892">
    <property type="entry name" value="EamA"/>
    <property type="match status" value="2"/>
</dbReference>
<evidence type="ECO:0000313" key="7">
    <source>
        <dbReference type="EMBL" id="PNU19749.1"/>
    </source>
</evidence>
<proteinExistence type="predicted"/>
<feature type="transmembrane region" description="Helical" evidence="5">
    <location>
        <begin position="149"/>
        <end position="169"/>
    </location>
</feature>
<evidence type="ECO:0000256" key="2">
    <source>
        <dbReference type="ARBA" id="ARBA00022692"/>
    </source>
</evidence>
<dbReference type="InterPro" id="IPR000620">
    <property type="entry name" value="EamA_dom"/>
</dbReference>
<feature type="domain" description="EamA" evidence="6">
    <location>
        <begin position="7"/>
        <end position="138"/>
    </location>
</feature>
<evidence type="ECO:0000256" key="5">
    <source>
        <dbReference type="SAM" id="Phobius"/>
    </source>
</evidence>
<feature type="transmembrane region" description="Helical" evidence="5">
    <location>
        <begin position="181"/>
        <end position="202"/>
    </location>
</feature>
<dbReference type="SUPFAM" id="SSF103481">
    <property type="entry name" value="Multidrug resistance efflux transporter EmrE"/>
    <property type="match status" value="1"/>
</dbReference>
<keyword evidence="4 5" id="KW-0472">Membrane</keyword>
<comment type="subcellular location">
    <subcellularLocation>
        <location evidence="1">Membrane</location>
        <topology evidence="1">Multi-pass membrane protein</topology>
    </subcellularLocation>
</comment>
<gene>
    <name evidence="7" type="ORF">C2E25_10925</name>
</gene>
<dbReference type="GO" id="GO:0016020">
    <property type="term" value="C:membrane"/>
    <property type="evidence" value="ECO:0007669"/>
    <property type="project" value="UniProtKB-SubCell"/>
</dbReference>
<dbReference type="Proteomes" id="UP000236340">
    <property type="component" value="Unassembled WGS sequence"/>
</dbReference>
<keyword evidence="2 5" id="KW-0812">Transmembrane</keyword>
<sequence length="245" mass="25708">MRATEWLLLILLSILWGGSFFFVGVAVKALPPFTLVLLRVGLAALALHIVLRGMGLRMPRDGGTWAAFFGMGLLNNMLPFSLIVWGQSQIASGLASILNATTPLFTLVVAHLLTRDERLSGGKLAGILLGLTGVAVIIGPESLKGLGGALLPQLAVLGAALSYACAGVFGRRFGRMGITPLQTATGQVSASTLLLLPLALLVDRPWQLAVPGPPVWGAVLGLALVSTALAYIIYFRFYPPNKGGL</sequence>
<name>A0A2K2H945_9BACT</name>
<accession>A0A2K2H945</accession>
<evidence type="ECO:0000313" key="8">
    <source>
        <dbReference type="Proteomes" id="UP000236340"/>
    </source>
</evidence>
<reference evidence="7 8" key="1">
    <citation type="journal article" date="2018" name="Genome Announc.">
        <title>Genome Sequence of Geothermobacter sp. HR-1 Iron Reducer from the Loihi Seamount.</title>
        <authorList>
            <person name="Smith H."/>
            <person name="Abuyen K."/>
            <person name="Tremblay J."/>
            <person name="Savalia P."/>
            <person name="Perez-Rodriguez I."/>
            <person name="Emerson D."/>
            <person name="Tully B."/>
            <person name="Amend J."/>
        </authorList>
    </citation>
    <scope>NUCLEOTIDE SEQUENCE [LARGE SCALE GENOMIC DNA]</scope>
    <source>
        <strain evidence="7 8">HR-1</strain>
    </source>
</reference>
<dbReference type="OrthoDB" id="9810556at2"/>
<dbReference type="PANTHER" id="PTHR32322">
    <property type="entry name" value="INNER MEMBRANE TRANSPORTER"/>
    <property type="match status" value="1"/>
</dbReference>
<organism evidence="7 8">
    <name type="scientific">Geothermobacter hydrogeniphilus</name>
    <dbReference type="NCBI Taxonomy" id="1969733"/>
    <lineage>
        <taxon>Bacteria</taxon>
        <taxon>Pseudomonadati</taxon>
        <taxon>Thermodesulfobacteriota</taxon>
        <taxon>Desulfuromonadia</taxon>
        <taxon>Desulfuromonadales</taxon>
        <taxon>Geothermobacteraceae</taxon>
        <taxon>Geothermobacter</taxon>
    </lineage>
</organism>
<protein>
    <submittedName>
        <fullName evidence="7">EamA family transporter</fullName>
    </submittedName>
</protein>
<dbReference type="AlphaFoldDB" id="A0A2K2H945"/>
<feature type="transmembrane region" description="Helical" evidence="5">
    <location>
        <begin position="7"/>
        <end position="27"/>
    </location>
</feature>
<dbReference type="InterPro" id="IPR037185">
    <property type="entry name" value="EmrE-like"/>
</dbReference>